<proteinExistence type="predicted"/>
<accession>A0A392TA28</accession>
<evidence type="ECO:0000313" key="2">
    <source>
        <dbReference type="Proteomes" id="UP000265520"/>
    </source>
</evidence>
<dbReference type="EMBL" id="LXQA010538634">
    <property type="protein sequence ID" value="MCI57993.1"/>
    <property type="molecule type" value="Genomic_DNA"/>
</dbReference>
<dbReference type="PANTHER" id="PTHR35317:SF34">
    <property type="match status" value="1"/>
</dbReference>
<dbReference type="Pfam" id="PF14223">
    <property type="entry name" value="Retrotran_gag_2"/>
    <property type="match status" value="1"/>
</dbReference>
<feature type="non-terminal residue" evidence="1">
    <location>
        <position position="1"/>
    </location>
</feature>
<name>A0A392TA28_9FABA</name>
<dbReference type="AlphaFoldDB" id="A0A392TA28"/>
<organism evidence="1 2">
    <name type="scientific">Trifolium medium</name>
    <dbReference type="NCBI Taxonomy" id="97028"/>
    <lineage>
        <taxon>Eukaryota</taxon>
        <taxon>Viridiplantae</taxon>
        <taxon>Streptophyta</taxon>
        <taxon>Embryophyta</taxon>
        <taxon>Tracheophyta</taxon>
        <taxon>Spermatophyta</taxon>
        <taxon>Magnoliopsida</taxon>
        <taxon>eudicotyledons</taxon>
        <taxon>Gunneridae</taxon>
        <taxon>Pentapetalae</taxon>
        <taxon>rosids</taxon>
        <taxon>fabids</taxon>
        <taxon>Fabales</taxon>
        <taxon>Fabaceae</taxon>
        <taxon>Papilionoideae</taxon>
        <taxon>50 kb inversion clade</taxon>
        <taxon>NPAAA clade</taxon>
        <taxon>Hologalegina</taxon>
        <taxon>IRL clade</taxon>
        <taxon>Trifolieae</taxon>
        <taxon>Trifolium</taxon>
    </lineage>
</organism>
<evidence type="ECO:0000313" key="1">
    <source>
        <dbReference type="EMBL" id="MCI57993.1"/>
    </source>
</evidence>
<sequence>FEVLCMKDNETVDELFARTLAIANKMTSQGERLEQLHIVEKVLRSMTPRFNYVVCSTEESNAATQLTIDELQSSLLVHE</sequence>
<dbReference type="Proteomes" id="UP000265520">
    <property type="component" value="Unassembled WGS sequence"/>
</dbReference>
<reference evidence="1 2" key="1">
    <citation type="journal article" date="2018" name="Front. Plant Sci.">
        <title>Red Clover (Trifolium pratense) and Zigzag Clover (T. medium) - A Picture of Genomic Similarities and Differences.</title>
        <authorList>
            <person name="Dluhosova J."/>
            <person name="Istvanek J."/>
            <person name="Nedelnik J."/>
            <person name="Repkova J."/>
        </authorList>
    </citation>
    <scope>NUCLEOTIDE SEQUENCE [LARGE SCALE GENOMIC DNA]</scope>
    <source>
        <strain evidence="2">cv. 10/8</strain>
        <tissue evidence="1">Leaf</tissue>
    </source>
</reference>
<keyword evidence="2" id="KW-1185">Reference proteome</keyword>
<protein>
    <submittedName>
        <fullName evidence="1">Retrovirus-related Pol polyprotein from transposon TNT 1-94</fullName>
    </submittedName>
</protein>
<comment type="caution">
    <text evidence="1">The sequence shown here is derived from an EMBL/GenBank/DDBJ whole genome shotgun (WGS) entry which is preliminary data.</text>
</comment>
<dbReference type="PANTHER" id="PTHR35317">
    <property type="entry name" value="OS04G0629600 PROTEIN"/>
    <property type="match status" value="1"/>
</dbReference>